<dbReference type="PIRSF" id="PIRSF006487">
    <property type="entry name" value="GcvT"/>
    <property type="match status" value="1"/>
</dbReference>
<dbReference type="SUPFAM" id="SSF103025">
    <property type="entry name" value="Folate-binding domain"/>
    <property type="match status" value="1"/>
</dbReference>
<organism evidence="9 10">
    <name type="scientific">Thiomicrorhabdus immobilis</name>
    <dbReference type="NCBI Taxonomy" id="2791037"/>
    <lineage>
        <taxon>Bacteria</taxon>
        <taxon>Pseudomonadati</taxon>
        <taxon>Pseudomonadota</taxon>
        <taxon>Gammaproteobacteria</taxon>
        <taxon>Thiotrichales</taxon>
        <taxon>Piscirickettsiaceae</taxon>
        <taxon>Thiomicrorhabdus</taxon>
    </lineage>
</organism>
<keyword evidence="3" id="KW-0032">Aminotransferase</keyword>
<protein>
    <recommendedName>
        <fullName evidence="2">aminomethyltransferase</fullName>
        <ecNumber evidence="2">2.1.2.10</ecNumber>
    </recommendedName>
    <alternativeName>
        <fullName evidence="5">Glycine cleavage system T protein</fullName>
    </alternativeName>
</protein>
<dbReference type="PANTHER" id="PTHR43757">
    <property type="entry name" value="AMINOMETHYLTRANSFERASE"/>
    <property type="match status" value="1"/>
</dbReference>
<evidence type="ECO:0000256" key="2">
    <source>
        <dbReference type="ARBA" id="ARBA00012616"/>
    </source>
</evidence>
<dbReference type="EMBL" id="AP024202">
    <property type="protein sequence ID" value="BCN93029.1"/>
    <property type="molecule type" value="Genomic_DNA"/>
</dbReference>
<name>A0ABM7MCG6_9GAMM</name>
<evidence type="ECO:0000256" key="1">
    <source>
        <dbReference type="ARBA" id="ARBA00008609"/>
    </source>
</evidence>
<dbReference type="RefSeq" id="WP_237263852.1">
    <property type="nucleotide sequence ID" value="NZ_AP024202.1"/>
</dbReference>
<evidence type="ECO:0000256" key="6">
    <source>
        <dbReference type="ARBA" id="ARBA00047665"/>
    </source>
</evidence>
<accession>A0ABM7MCG6</accession>
<evidence type="ECO:0000313" key="9">
    <source>
        <dbReference type="EMBL" id="BCN93029.1"/>
    </source>
</evidence>
<dbReference type="Proteomes" id="UP001054820">
    <property type="component" value="Chromosome"/>
</dbReference>
<gene>
    <name evidence="9" type="primary">gcvT2</name>
    <name evidence="9" type="ORF">THMIRHAM_08140</name>
</gene>
<dbReference type="InterPro" id="IPR006222">
    <property type="entry name" value="GCVT_N"/>
</dbReference>
<reference evidence="9" key="1">
    <citation type="journal article" date="2022" name="Arch. Microbiol.">
        <title>Thiomicrorhabdus immobilis sp. nov., a mesophilic sulfur-oxidizing bacterium isolated from sediment of a brackish lake in northern Japan.</title>
        <authorList>
            <person name="Kojima H."/>
            <person name="Mochizuki J."/>
            <person name="Kanda M."/>
            <person name="Watanabe T."/>
            <person name="Fukui M."/>
        </authorList>
    </citation>
    <scope>NUCLEOTIDE SEQUENCE</scope>
    <source>
        <strain evidence="9">Am19</strain>
    </source>
</reference>
<comment type="similarity">
    <text evidence="1">Belongs to the GcvT family.</text>
</comment>
<dbReference type="Pfam" id="PF08669">
    <property type="entry name" value="GCV_T_C"/>
    <property type="match status" value="1"/>
</dbReference>
<dbReference type="NCBIfam" id="NF010093">
    <property type="entry name" value="PRK13579.1"/>
    <property type="match status" value="1"/>
</dbReference>
<evidence type="ECO:0000259" key="8">
    <source>
        <dbReference type="Pfam" id="PF08669"/>
    </source>
</evidence>
<dbReference type="EC" id="2.1.2.10" evidence="2"/>
<evidence type="ECO:0000256" key="3">
    <source>
        <dbReference type="ARBA" id="ARBA00022576"/>
    </source>
</evidence>
<dbReference type="Pfam" id="PF01571">
    <property type="entry name" value="GCV_T"/>
    <property type="match status" value="1"/>
</dbReference>
<keyword evidence="10" id="KW-1185">Reference proteome</keyword>
<evidence type="ECO:0000313" key="10">
    <source>
        <dbReference type="Proteomes" id="UP001054820"/>
    </source>
</evidence>
<dbReference type="Gene3D" id="4.10.1250.10">
    <property type="entry name" value="Aminomethyltransferase fragment"/>
    <property type="match status" value="1"/>
</dbReference>
<dbReference type="NCBIfam" id="TIGR00528">
    <property type="entry name" value="gcvT"/>
    <property type="match status" value="1"/>
</dbReference>
<evidence type="ECO:0000256" key="4">
    <source>
        <dbReference type="ARBA" id="ARBA00022679"/>
    </source>
</evidence>
<dbReference type="Gene3D" id="3.30.70.1400">
    <property type="entry name" value="Aminomethyltransferase beta-barrel domains"/>
    <property type="match status" value="1"/>
</dbReference>
<dbReference type="Gene3D" id="2.40.30.110">
    <property type="entry name" value="Aminomethyltransferase beta-barrel domains"/>
    <property type="match status" value="1"/>
</dbReference>
<proteinExistence type="inferred from homology"/>
<comment type="catalytic activity">
    <reaction evidence="6">
        <text>N(6)-[(R)-S(8)-aminomethyldihydrolipoyl]-L-lysyl-[protein] + (6S)-5,6,7,8-tetrahydrofolate = N(6)-[(R)-dihydrolipoyl]-L-lysyl-[protein] + (6R)-5,10-methylene-5,6,7,8-tetrahydrofolate + NH4(+)</text>
        <dbReference type="Rhea" id="RHEA:16945"/>
        <dbReference type="Rhea" id="RHEA-COMP:10475"/>
        <dbReference type="Rhea" id="RHEA-COMP:10492"/>
        <dbReference type="ChEBI" id="CHEBI:15636"/>
        <dbReference type="ChEBI" id="CHEBI:28938"/>
        <dbReference type="ChEBI" id="CHEBI:57453"/>
        <dbReference type="ChEBI" id="CHEBI:83100"/>
        <dbReference type="ChEBI" id="CHEBI:83143"/>
        <dbReference type="EC" id="2.1.2.10"/>
    </reaction>
</comment>
<dbReference type="InterPro" id="IPR006223">
    <property type="entry name" value="GcvT"/>
</dbReference>
<dbReference type="SUPFAM" id="SSF101790">
    <property type="entry name" value="Aminomethyltransferase beta-barrel domain"/>
    <property type="match status" value="1"/>
</dbReference>
<dbReference type="Gene3D" id="3.30.1360.120">
    <property type="entry name" value="Probable tRNA modification gtpase trme, domain 1"/>
    <property type="match status" value="1"/>
</dbReference>
<dbReference type="InterPro" id="IPR029043">
    <property type="entry name" value="GcvT/YgfZ_C"/>
</dbReference>
<dbReference type="InterPro" id="IPR028896">
    <property type="entry name" value="GcvT/YgfZ/DmdA"/>
</dbReference>
<dbReference type="InterPro" id="IPR013977">
    <property type="entry name" value="GcvT_C"/>
</dbReference>
<evidence type="ECO:0000256" key="5">
    <source>
        <dbReference type="ARBA" id="ARBA00031395"/>
    </source>
</evidence>
<evidence type="ECO:0000259" key="7">
    <source>
        <dbReference type="Pfam" id="PF01571"/>
    </source>
</evidence>
<dbReference type="InterPro" id="IPR027266">
    <property type="entry name" value="TrmE/GcvT-like"/>
</dbReference>
<keyword evidence="4" id="KW-0808">Transferase</keyword>
<feature type="domain" description="GCVT N-terminal" evidence="7">
    <location>
        <begin position="13"/>
        <end position="261"/>
    </location>
</feature>
<feature type="domain" description="Aminomethyltransferase C-terminal" evidence="8">
    <location>
        <begin position="289"/>
        <end position="368"/>
    </location>
</feature>
<dbReference type="NCBIfam" id="NF001567">
    <property type="entry name" value="PRK00389.1"/>
    <property type="match status" value="1"/>
</dbReference>
<dbReference type="PANTHER" id="PTHR43757:SF2">
    <property type="entry name" value="AMINOMETHYLTRANSFERASE, MITOCHONDRIAL"/>
    <property type="match status" value="1"/>
</dbReference>
<sequence length="374" mass="40675">MANHDITLQKTPLYTLHQELGAKLVPFAGYEMPVQYPLGIKKEHLHTREKAGLFDVSHMGQIILKGEKAAQALESLVPVDIVDLSIGQQRYALFTNQDGGVMDDLMVTNTGEHLFLVVNAACKEQDINHLKRHLANQCDIHVLDDYALLALQGPKAGEVLAKIAPESSEMRFMTAKTLMLNGVECFVTRSGYTGEDGFEISLPNSQAEALARLLLADDDVEMIGLGARDSLRLEAGLCLYGHELDNDISPVEASLVWALSKARRVDGVRAGGYLGAEVIMSQLANGVSRKRVGLKPQGKMPVRDGAEIVDEKDNVIGVVTSGGFGVSLNSPIAMGYVPSDYAEAGRELNAMVRGKKVPMQVVSLPFVKQNYYRG</sequence>